<sequence>MQRIWSLPANLKIECELNVRGQPIGESGQTFTRWLGTFCLSHALCPLVPVAWTRVPHKNKVDCWIEIEKRWIIDPEIIQPANQMNWAMHLLGELRRNRRTKLKKKCYLQGALKEEVIGKIPEWADEQQYAALVDYLFSPTTKTLIDTNKRSHGFQKDIARSGPISFAQTADKMAKESGHAVERATLFAKVYSTKDGSPVSNAVKEKIDKMTEILNKGCSLHGKRREGILWAKDDVFAQVIVAELFGRRHKEEVVEIHAKHKEQIAEALVEAKRQSDAQHKEQMAEALAEAKRQSDA</sequence>
<evidence type="ECO:0000313" key="2">
    <source>
        <dbReference type="EMBL" id="KAL0006914.1"/>
    </source>
</evidence>
<evidence type="ECO:0000256" key="1">
    <source>
        <dbReference type="SAM" id="MobiDB-lite"/>
    </source>
</evidence>
<reference evidence="2 3" key="1">
    <citation type="submission" date="2024-01" db="EMBL/GenBank/DDBJ databases">
        <title>A telomere-to-telomere, gap-free genome of sweet tea (Lithocarpus litseifolius).</title>
        <authorList>
            <person name="Zhou J."/>
        </authorList>
    </citation>
    <scope>NUCLEOTIDE SEQUENCE [LARGE SCALE GENOMIC DNA]</scope>
    <source>
        <strain evidence="2">Zhou-2022a</strain>
        <tissue evidence="2">Leaf</tissue>
    </source>
</reference>
<dbReference type="PANTHER" id="PTHR33144">
    <property type="entry name" value="OS10G0409366 PROTEIN-RELATED"/>
    <property type="match status" value="1"/>
</dbReference>
<keyword evidence="3" id="KW-1185">Reference proteome</keyword>
<feature type="region of interest" description="Disordered" evidence="1">
    <location>
        <begin position="272"/>
        <end position="296"/>
    </location>
</feature>
<dbReference type="Proteomes" id="UP001459277">
    <property type="component" value="Unassembled WGS sequence"/>
</dbReference>
<proteinExistence type="predicted"/>
<dbReference type="AlphaFoldDB" id="A0AAW2D9G8"/>
<dbReference type="Pfam" id="PF03004">
    <property type="entry name" value="Transposase_24"/>
    <property type="match status" value="1"/>
</dbReference>
<dbReference type="PANTHER" id="PTHR33144:SF25">
    <property type="entry name" value="DUF4216 DOMAIN-CONTAINING PROTEIN"/>
    <property type="match status" value="1"/>
</dbReference>
<evidence type="ECO:0000313" key="3">
    <source>
        <dbReference type="Proteomes" id="UP001459277"/>
    </source>
</evidence>
<dbReference type="EMBL" id="JAZDWU010000003">
    <property type="protein sequence ID" value="KAL0006914.1"/>
    <property type="molecule type" value="Genomic_DNA"/>
</dbReference>
<name>A0AAW2D9G8_9ROSI</name>
<gene>
    <name evidence="2" type="ORF">SO802_008416</name>
</gene>
<protein>
    <submittedName>
        <fullName evidence="2">Uncharacterized protein</fullName>
    </submittedName>
</protein>
<organism evidence="2 3">
    <name type="scientific">Lithocarpus litseifolius</name>
    <dbReference type="NCBI Taxonomy" id="425828"/>
    <lineage>
        <taxon>Eukaryota</taxon>
        <taxon>Viridiplantae</taxon>
        <taxon>Streptophyta</taxon>
        <taxon>Embryophyta</taxon>
        <taxon>Tracheophyta</taxon>
        <taxon>Spermatophyta</taxon>
        <taxon>Magnoliopsida</taxon>
        <taxon>eudicotyledons</taxon>
        <taxon>Gunneridae</taxon>
        <taxon>Pentapetalae</taxon>
        <taxon>rosids</taxon>
        <taxon>fabids</taxon>
        <taxon>Fagales</taxon>
        <taxon>Fagaceae</taxon>
        <taxon>Lithocarpus</taxon>
    </lineage>
</organism>
<accession>A0AAW2D9G8</accession>
<dbReference type="InterPro" id="IPR004252">
    <property type="entry name" value="Probable_transposase_24"/>
</dbReference>
<comment type="caution">
    <text evidence="2">The sequence shown here is derived from an EMBL/GenBank/DDBJ whole genome shotgun (WGS) entry which is preliminary data.</text>
</comment>